<dbReference type="Gene3D" id="3.40.630.30">
    <property type="match status" value="1"/>
</dbReference>
<dbReference type="Proteomes" id="UP001515683">
    <property type="component" value="Unassembled WGS sequence"/>
</dbReference>
<name>A0ABX0RFX0_9GAMM</name>
<dbReference type="InterPro" id="IPR000182">
    <property type="entry name" value="GNAT_dom"/>
</dbReference>
<evidence type="ECO:0000313" key="4">
    <source>
        <dbReference type="EMBL" id="NIF23013.1"/>
    </source>
</evidence>
<dbReference type="EMBL" id="VWXF01000006">
    <property type="protein sequence ID" value="NIF23013.1"/>
    <property type="molecule type" value="Genomic_DNA"/>
</dbReference>
<proteinExistence type="predicted"/>
<evidence type="ECO:0000313" key="5">
    <source>
        <dbReference type="Proteomes" id="UP001515683"/>
    </source>
</evidence>
<sequence>MNIRQAQAKDSFALAALLAELGYGGTEAFIDKRLAELIRDPNEILLVAEHGTQVMGFLSLHFIPQLALVGDFARISYFCVAEGERSKGSGQQLLNYAEKLATQRGCDRMEVHCHSSRLKANQFYQREGYTESPCYHVKDLTLPMKGRLS</sequence>
<dbReference type="SUPFAM" id="SSF55729">
    <property type="entry name" value="Acyl-CoA N-acyltransferases (Nat)"/>
    <property type="match status" value="1"/>
</dbReference>
<accession>A0ABX0RFX0</accession>
<evidence type="ECO:0000259" key="3">
    <source>
        <dbReference type="PROSITE" id="PS51186"/>
    </source>
</evidence>
<reference evidence="4 5" key="1">
    <citation type="journal article" date="2019" name="bioRxiv">
        <title>Bacteria contribute to plant secondary compound degradation in a generalist herbivore system.</title>
        <authorList>
            <person name="Francoeur C.B."/>
            <person name="Khadempour L."/>
            <person name="Moreira-Soto R.D."/>
            <person name="Gotting K."/>
            <person name="Book A.J."/>
            <person name="Pinto-Tomas A.A."/>
            <person name="Keefover-Ring K."/>
            <person name="Currie C.R."/>
        </authorList>
    </citation>
    <scope>NUCLEOTIDE SEQUENCE [LARGE SCALE GENOMIC DNA]</scope>
    <source>
        <strain evidence="4">Acro-835</strain>
    </source>
</reference>
<dbReference type="PROSITE" id="PS51186">
    <property type="entry name" value="GNAT"/>
    <property type="match status" value="1"/>
</dbReference>
<keyword evidence="1" id="KW-0808">Transferase</keyword>
<comment type="caution">
    <text evidence="4">The sequence shown here is derived from an EMBL/GenBank/DDBJ whole genome shotgun (WGS) entry which is preliminary data.</text>
</comment>
<dbReference type="CDD" id="cd04301">
    <property type="entry name" value="NAT_SF"/>
    <property type="match status" value="1"/>
</dbReference>
<protein>
    <submittedName>
        <fullName evidence="4">GNAT family N-acetyltransferase</fullName>
    </submittedName>
</protein>
<evidence type="ECO:0000256" key="1">
    <source>
        <dbReference type="ARBA" id="ARBA00022679"/>
    </source>
</evidence>
<dbReference type="PANTHER" id="PTHR43877">
    <property type="entry name" value="AMINOALKYLPHOSPHONATE N-ACETYLTRANSFERASE-RELATED-RELATED"/>
    <property type="match status" value="1"/>
</dbReference>
<gene>
    <name evidence="4" type="ORF">F3J40_15590</name>
</gene>
<feature type="domain" description="N-acetyltransferase" evidence="3">
    <location>
        <begin position="1"/>
        <end position="149"/>
    </location>
</feature>
<dbReference type="RefSeq" id="WP_167016014.1">
    <property type="nucleotide sequence ID" value="NZ_VWXF01000006.1"/>
</dbReference>
<dbReference type="InterPro" id="IPR050832">
    <property type="entry name" value="Bact_Acetyltransf"/>
</dbReference>
<dbReference type="Pfam" id="PF00583">
    <property type="entry name" value="Acetyltransf_1"/>
    <property type="match status" value="1"/>
</dbReference>
<dbReference type="PANTHER" id="PTHR43877:SF2">
    <property type="entry name" value="AMINOALKYLPHOSPHONATE N-ACETYLTRANSFERASE-RELATED"/>
    <property type="match status" value="1"/>
</dbReference>
<dbReference type="InterPro" id="IPR016181">
    <property type="entry name" value="Acyl_CoA_acyltransferase"/>
</dbReference>
<keyword evidence="2" id="KW-0012">Acyltransferase</keyword>
<keyword evidence="5" id="KW-1185">Reference proteome</keyword>
<evidence type="ECO:0000256" key="2">
    <source>
        <dbReference type="ARBA" id="ARBA00023315"/>
    </source>
</evidence>
<organism evidence="4 5">
    <name type="scientific">Candidatus Pantoea multigeneris</name>
    <dbReference type="NCBI Taxonomy" id="2608357"/>
    <lineage>
        <taxon>Bacteria</taxon>
        <taxon>Pseudomonadati</taxon>
        <taxon>Pseudomonadota</taxon>
        <taxon>Gammaproteobacteria</taxon>
        <taxon>Enterobacterales</taxon>
        <taxon>Erwiniaceae</taxon>
        <taxon>Pantoea</taxon>
    </lineage>
</organism>